<proteinExistence type="predicted"/>
<evidence type="ECO:0000313" key="2">
    <source>
        <dbReference type="Proteomes" id="UP001221686"/>
    </source>
</evidence>
<evidence type="ECO:0008006" key="3">
    <source>
        <dbReference type="Google" id="ProtNLM"/>
    </source>
</evidence>
<reference evidence="1 2" key="1">
    <citation type="submission" date="2022-11" db="EMBL/GenBank/DDBJ databases">
        <title>Minimal conservation of predation-associated metabolite biosynthetic gene clusters underscores biosynthetic potential of Myxococcota including descriptions for ten novel species: Archangium lansinium sp. nov., Myxococcus landrumus sp. nov., Nannocystis bai.</title>
        <authorList>
            <person name="Ahearne A."/>
            <person name="Stevens C."/>
            <person name="Dowd S."/>
        </authorList>
    </citation>
    <scope>NUCLEOTIDE SEQUENCE [LARGE SCALE GENOMIC DNA]</scope>
    <source>
        <strain evidence="1 2">BB15-2</strain>
    </source>
</reference>
<dbReference type="RefSeq" id="WP_272092094.1">
    <property type="nucleotide sequence ID" value="NZ_JAQNDL010000005.1"/>
</dbReference>
<dbReference type="PROSITE" id="PS51257">
    <property type="entry name" value="PROKAR_LIPOPROTEIN"/>
    <property type="match status" value="1"/>
</dbReference>
<organism evidence="1 2">
    <name type="scientific">Nannocystis bainbridge</name>
    <dbReference type="NCBI Taxonomy" id="2995303"/>
    <lineage>
        <taxon>Bacteria</taxon>
        <taxon>Pseudomonadati</taxon>
        <taxon>Myxococcota</taxon>
        <taxon>Polyangia</taxon>
        <taxon>Nannocystales</taxon>
        <taxon>Nannocystaceae</taxon>
        <taxon>Nannocystis</taxon>
    </lineage>
</organism>
<accession>A0ABT5ECF0</accession>
<comment type="caution">
    <text evidence="1">The sequence shown here is derived from an EMBL/GenBank/DDBJ whole genome shotgun (WGS) entry which is preliminary data.</text>
</comment>
<sequence length="195" mass="20320">MIARISPLLLVGLLSLSGCKEDGATANSAISELPVNKKVSDLTAAEQQQLCEGAAAFVAREITPDDVRRALCSLQGILIAGTLGDGSVDACVTARDECLGSPEEPGAVEAGGKGCELAWDTCATTIGELDACMEEVVTELEALYKELDCGNIKNYQGKMPSPEPELGEACQRVQNRCPGFLPGNLLTPPEGPPTS</sequence>
<dbReference type="EMBL" id="JAQNDL010000005">
    <property type="protein sequence ID" value="MDC0723550.1"/>
    <property type="molecule type" value="Genomic_DNA"/>
</dbReference>
<protein>
    <recommendedName>
        <fullName evidence="3">Secreted protein</fullName>
    </recommendedName>
</protein>
<dbReference type="Proteomes" id="UP001221686">
    <property type="component" value="Unassembled WGS sequence"/>
</dbReference>
<gene>
    <name evidence="1" type="ORF">POL25_42100</name>
</gene>
<evidence type="ECO:0000313" key="1">
    <source>
        <dbReference type="EMBL" id="MDC0723550.1"/>
    </source>
</evidence>
<name>A0ABT5ECF0_9BACT</name>
<keyword evidence="2" id="KW-1185">Reference proteome</keyword>